<dbReference type="InterPro" id="IPR013974">
    <property type="entry name" value="SAF"/>
</dbReference>
<evidence type="ECO:0000259" key="3">
    <source>
        <dbReference type="SMART" id="SM00858"/>
    </source>
</evidence>
<evidence type="ECO:0000313" key="5">
    <source>
        <dbReference type="Proteomes" id="UP000310719"/>
    </source>
</evidence>
<dbReference type="PANTHER" id="PTHR30536:SF5">
    <property type="entry name" value="ALTRONATE DEHYDRATASE"/>
    <property type="match status" value="1"/>
</dbReference>
<keyword evidence="1 4" id="KW-0456">Lyase</keyword>
<feature type="domain" description="SAF" evidence="3">
    <location>
        <begin position="10"/>
        <end position="81"/>
    </location>
</feature>
<accession>A0A4U9IRU5</accession>
<dbReference type="EMBL" id="LR590464">
    <property type="protein sequence ID" value="VTP80050.1"/>
    <property type="molecule type" value="Genomic_DNA"/>
</dbReference>
<protein>
    <submittedName>
        <fullName evidence="4">D-galactarate dehydratase</fullName>
        <ecNumber evidence="4">4.2.1.42</ecNumber>
    </submittedName>
</protein>
<dbReference type="InterPro" id="IPR007392">
    <property type="entry name" value="GD_AH_second"/>
</dbReference>
<dbReference type="Gene3D" id="2.30.130.110">
    <property type="match status" value="1"/>
</dbReference>
<organism evidence="4 5">
    <name type="scientific">Leclercia adecarboxylata</name>
    <dbReference type="NCBI Taxonomy" id="83655"/>
    <lineage>
        <taxon>Bacteria</taxon>
        <taxon>Pseudomonadati</taxon>
        <taxon>Pseudomonadota</taxon>
        <taxon>Gammaproteobacteria</taxon>
        <taxon>Enterobacterales</taxon>
        <taxon>Enterobacteriaceae</taxon>
        <taxon>Leclercia</taxon>
    </lineage>
</organism>
<dbReference type="Pfam" id="PF08666">
    <property type="entry name" value="SAF"/>
    <property type="match status" value="1"/>
</dbReference>
<dbReference type="GO" id="GO:0019698">
    <property type="term" value="P:D-galacturonate catabolic process"/>
    <property type="evidence" value="ECO:0007669"/>
    <property type="project" value="TreeGrafter"/>
</dbReference>
<feature type="region of interest" description="Disordered" evidence="2">
    <location>
        <begin position="177"/>
        <end position="199"/>
    </location>
</feature>
<name>A0A4U9IRU5_9ENTR</name>
<dbReference type="FunFam" id="2.30.130.110:FF:000002">
    <property type="entry name" value="Altronate hydrolase"/>
    <property type="match status" value="1"/>
</dbReference>
<reference evidence="4 5" key="1">
    <citation type="submission" date="2019-05" db="EMBL/GenBank/DDBJ databases">
        <authorList>
            <consortium name="Pathogen Informatics"/>
        </authorList>
    </citation>
    <scope>NUCLEOTIDE SEQUENCE [LARGE SCALE GENOMIC DNA]</scope>
    <source>
        <strain evidence="4 5">NCTC13032</strain>
    </source>
</reference>
<dbReference type="GO" id="GO:0008867">
    <property type="term" value="F:galactarate dehydratase activity"/>
    <property type="evidence" value="ECO:0007669"/>
    <property type="project" value="UniProtKB-EC"/>
</dbReference>
<dbReference type="InterPro" id="IPR044144">
    <property type="entry name" value="SAF_UxaA/GarD"/>
</dbReference>
<feature type="compositionally biased region" description="Basic and acidic residues" evidence="2">
    <location>
        <begin position="185"/>
        <end position="199"/>
    </location>
</feature>
<dbReference type="CDD" id="cd11613">
    <property type="entry name" value="SAF_AH_GD"/>
    <property type="match status" value="1"/>
</dbReference>
<dbReference type="AlphaFoldDB" id="A0A4U9IRU5"/>
<dbReference type="InterPro" id="IPR052172">
    <property type="entry name" value="UxaA_altronate/galactarate_dh"/>
</dbReference>
<evidence type="ECO:0000313" key="4">
    <source>
        <dbReference type="EMBL" id="VTP80050.1"/>
    </source>
</evidence>
<dbReference type="Proteomes" id="UP000310719">
    <property type="component" value="Chromosome"/>
</dbReference>
<dbReference type="STRING" id="83655.APT61_03070"/>
<dbReference type="SMART" id="SM00858">
    <property type="entry name" value="SAF"/>
    <property type="match status" value="1"/>
</dbReference>
<sequence length="199" mass="21760">MQYIKIHSLDNVAVALADLSEGLEVTFDNQTVTLRQDVARGHKFALQPIAKGENVVKYGLPIGHALADIAAGEFIHSHNTRTNLSDLDEYSYQPELQAEGSQAADRDVQIYRRASGEVGIRNELWILPTVGCVNGIARQIQSRFLKETNQAEGTDGVHLFSHTYGCSQLGDDHINTRTMPAKHGASLERRGGAGDRPGL</sequence>
<dbReference type="Pfam" id="PF04295">
    <property type="entry name" value="GD_AH_second"/>
    <property type="match status" value="1"/>
</dbReference>
<proteinExistence type="predicted"/>
<dbReference type="PANTHER" id="PTHR30536">
    <property type="entry name" value="ALTRONATE/GALACTARATE DEHYDRATASE"/>
    <property type="match status" value="1"/>
</dbReference>
<evidence type="ECO:0000256" key="1">
    <source>
        <dbReference type="ARBA" id="ARBA00023239"/>
    </source>
</evidence>
<evidence type="ECO:0000256" key="2">
    <source>
        <dbReference type="SAM" id="MobiDB-lite"/>
    </source>
</evidence>
<dbReference type="EC" id="4.2.1.42" evidence="4"/>
<gene>
    <name evidence="4" type="primary">garD_2</name>
    <name evidence="4" type="ORF">NCTC13032_06465</name>
</gene>